<protein>
    <submittedName>
        <fullName evidence="2">23931_t:CDS:1</fullName>
    </submittedName>
</protein>
<organism evidence="2 3">
    <name type="scientific">Cetraspora pellucida</name>
    <dbReference type="NCBI Taxonomy" id="1433469"/>
    <lineage>
        <taxon>Eukaryota</taxon>
        <taxon>Fungi</taxon>
        <taxon>Fungi incertae sedis</taxon>
        <taxon>Mucoromycota</taxon>
        <taxon>Glomeromycotina</taxon>
        <taxon>Glomeromycetes</taxon>
        <taxon>Diversisporales</taxon>
        <taxon>Gigasporaceae</taxon>
        <taxon>Cetraspora</taxon>
    </lineage>
</organism>
<comment type="caution">
    <text evidence="2">The sequence shown here is derived from an EMBL/GenBank/DDBJ whole genome shotgun (WGS) entry which is preliminary data.</text>
</comment>
<feature type="region of interest" description="Disordered" evidence="1">
    <location>
        <begin position="1"/>
        <end position="20"/>
    </location>
</feature>
<name>A0A9N9P356_9GLOM</name>
<reference evidence="2" key="1">
    <citation type="submission" date="2021-06" db="EMBL/GenBank/DDBJ databases">
        <authorList>
            <person name="Kallberg Y."/>
            <person name="Tangrot J."/>
            <person name="Rosling A."/>
        </authorList>
    </citation>
    <scope>NUCLEOTIDE SEQUENCE</scope>
    <source>
        <strain evidence="2">FL966</strain>
    </source>
</reference>
<gene>
    <name evidence="2" type="ORF">CPELLU_LOCUS16672</name>
</gene>
<accession>A0A9N9P356</accession>
<dbReference type="AlphaFoldDB" id="A0A9N9P356"/>
<feature type="compositionally biased region" description="Basic and acidic residues" evidence="1">
    <location>
        <begin position="1"/>
        <end position="13"/>
    </location>
</feature>
<evidence type="ECO:0000313" key="3">
    <source>
        <dbReference type="Proteomes" id="UP000789759"/>
    </source>
</evidence>
<evidence type="ECO:0000313" key="2">
    <source>
        <dbReference type="EMBL" id="CAG8785849.1"/>
    </source>
</evidence>
<keyword evidence="3" id="KW-1185">Reference proteome</keyword>
<dbReference type="EMBL" id="CAJVQA010025399">
    <property type="protein sequence ID" value="CAG8785849.1"/>
    <property type="molecule type" value="Genomic_DNA"/>
</dbReference>
<dbReference type="Proteomes" id="UP000789759">
    <property type="component" value="Unassembled WGS sequence"/>
</dbReference>
<proteinExistence type="predicted"/>
<evidence type="ECO:0000256" key="1">
    <source>
        <dbReference type="SAM" id="MobiDB-lite"/>
    </source>
</evidence>
<feature type="non-terminal residue" evidence="2">
    <location>
        <position position="49"/>
    </location>
</feature>
<sequence length="49" mass="5449">MLHQENDLSERQEIAPSIHNTKVSHLTNLALEIKPFIPTEDGTLGSHAD</sequence>